<dbReference type="InterPro" id="IPR005018">
    <property type="entry name" value="DOMON_domain"/>
</dbReference>
<evidence type="ECO:0000256" key="8">
    <source>
        <dbReference type="ARBA" id="ARBA00022989"/>
    </source>
</evidence>
<evidence type="ECO:0000256" key="10">
    <source>
        <dbReference type="ARBA" id="ARBA00023136"/>
    </source>
</evidence>
<dbReference type="EMBL" id="CAXITT010000377">
    <property type="protein sequence ID" value="CAL1540341.1"/>
    <property type="molecule type" value="Genomic_DNA"/>
</dbReference>
<dbReference type="CDD" id="cd08760">
    <property type="entry name" value="Cyt_b561_FRRS1_like"/>
    <property type="match status" value="1"/>
</dbReference>
<feature type="transmembrane region" description="Helical" evidence="13">
    <location>
        <begin position="431"/>
        <end position="449"/>
    </location>
</feature>
<keyword evidence="10 13" id="KW-0472">Membrane</keyword>
<comment type="caution">
    <text evidence="18">The sequence shown here is derived from an EMBL/GenBank/DDBJ whole genome shotgun (WGS) entry which is preliminary data.</text>
</comment>
<organism evidence="18 19">
    <name type="scientific">Lymnaea stagnalis</name>
    <name type="common">Great pond snail</name>
    <name type="synonym">Helix stagnalis</name>
    <dbReference type="NCBI Taxonomy" id="6523"/>
    <lineage>
        <taxon>Eukaryota</taxon>
        <taxon>Metazoa</taxon>
        <taxon>Spiralia</taxon>
        <taxon>Lophotrochozoa</taxon>
        <taxon>Mollusca</taxon>
        <taxon>Gastropoda</taxon>
        <taxon>Heterobranchia</taxon>
        <taxon>Euthyneura</taxon>
        <taxon>Panpulmonata</taxon>
        <taxon>Hygrophila</taxon>
        <taxon>Lymnaeoidea</taxon>
        <taxon>Lymnaeidae</taxon>
        <taxon>Lymnaea</taxon>
    </lineage>
</organism>
<dbReference type="Pfam" id="PF03188">
    <property type="entry name" value="Cytochrom_B561"/>
    <property type="match status" value="1"/>
</dbReference>
<dbReference type="Gene3D" id="1.20.120.1770">
    <property type="match status" value="1"/>
</dbReference>
<feature type="domain" description="Reelin" evidence="17">
    <location>
        <begin position="7"/>
        <end position="174"/>
    </location>
</feature>
<keyword evidence="7" id="KW-0249">Electron transport</keyword>
<evidence type="ECO:0000256" key="7">
    <source>
        <dbReference type="ARBA" id="ARBA00022982"/>
    </source>
</evidence>
<dbReference type="CDD" id="cd08544">
    <property type="entry name" value="Reeler"/>
    <property type="match status" value="1"/>
</dbReference>
<keyword evidence="8 13" id="KW-1133">Transmembrane helix</keyword>
<keyword evidence="19" id="KW-1185">Reference proteome</keyword>
<reference evidence="18 19" key="1">
    <citation type="submission" date="2024-04" db="EMBL/GenBank/DDBJ databases">
        <authorList>
            <consortium name="Genoscope - CEA"/>
            <person name="William W."/>
        </authorList>
    </citation>
    <scope>NUCLEOTIDE SEQUENCE [LARGE SCALE GENOMIC DNA]</scope>
</reference>
<comment type="similarity">
    <text evidence="3">Belongs to the FRRS1 family.</text>
</comment>
<dbReference type="PROSITE" id="PS51019">
    <property type="entry name" value="REELIN"/>
    <property type="match status" value="1"/>
</dbReference>
<evidence type="ECO:0000256" key="12">
    <source>
        <dbReference type="SAM" id="MobiDB-lite"/>
    </source>
</evidence>
<evidence type="ECO:0000256" key="13">
    <source>
        <dbReference type="SAM" id="Phobius"/>
    </source>
</evidence>
<sequence length="624" mass="67742">MSGMIHILALAALVSGAQGHYDGQNVEGACSDLIPPHGFGIQHTPPPYRVILASTNYTAGVPVSITLSSCTSDGFMGFMIQARRADTTLNQNDLLGSFVVAPNTRRACSDKALVHANNNVKQNITVQWTPGAALGHIVFRATFVRTKTIYWADIKSDVLQDATLTTTPNTIVNKTELDSSCPGSNNSSVSVNPTSTTASPVPASSIPRDNECGKSKGCYSDCTSNGCSYLISWQANGEKGTYVLTANLKMSPGWMALGFSADSTMGDDSVMGCAFSDPTKIELVTAENKGHTAPIRYIDEAVVLTNSKYENGTLTCTIQRPTAGLGPRYDINKPWTLLFVRGRADTSASGKPVILYHEQDFRSSLQQVMVNSTVDISSQSLDNKMVKAHGILMVGAWIFLASIGIVLARYFKPVWTSTMCSEKIWFQIHRICMILVFCATAAAFIIIFVDEKEWSDVSIDVPGKQFLVGHPIMGVIVMALTVINPIMALFRPHPGTSKRFIFNWAHWFVGTAAHILGVITIFFGVQLPKAMVPYYTVYILAAYVAWQIFVELLLEFISCIGRKSDRKEVYELTSAGNPKVDISVESNWTSVVKQIILVLHVIIVGGLSAAVIAIISIGEGELEG</sequence>
<protein>
    <recommendedName>
        <fullName evidence="20">Ferric-chelate reductase 1</fullName>
    </recommendedName>
</protein>
<feature type="region of interest" description="Disordered" evidence="12">
    <location>
        <begin position="175"/>
        <end position="214"/>
    </location>
</feature>
<evidence type="ECO:0000256" key="6">
    <source>
        <dbReference type="ARBA" id="ARBA00022729"/>
    </source>
</evidence>
<feature type="transmembrane region" description="Helical" evidence="13">
    <location>
        <begin position="595"/>
        <end position="618"/>
    </location>
</feature>
<gene>
    <name evidence="18" type="ORF">GSLYS_00013990001</name>
</gene>
<dbReference type="Gene3D" id="2.60.40.4060">
    <property type="entry name" value="Reeler domain"/>
    <property type="match status" value="1"/>
</dbReference>
<evidence type="ECO:0000259" key="17">
    <source>
        <dbReference type="PROSITE" id="PS51019"/>
    </source>
</evidence>
<keyword evidence="11" id="KW-0325">Glycoprotein</keyword>
<feature type="domain" description="DOMON" evidence="15">
    <location>
        <begin position="227"/>
        <end position="342"/>
    </location>
</feature>
<dbReference type="PROSITE" id="PS50939">
    <property type="entry name" value="CYTOCHROME_B561"/>
    <property type="match status" value="1"/>
</dbReference>
<evidence type="ECO:0000256" key="4">
    <source>
        <dbReference type="ARBA" id="ARBA00022448"/>
    </source>
</evidence>
<evidence type="ECO:0000256" key="5">
    <source>
        <dbReference type="ARBA" id="ARBA00022692"/>
    </source>
</evidence>
<feature type="transmembrane region" description="Helical" evidence="13">
    <location>
        <begin position="502"/>
        <end position="523"/>
    </location>
</feature>
<comment type="subcellular location">
    <subcellularLocation>
        <location evidence="2">Membrane</location>
        <topology evidence="2">Multi-pass membrane protein</topology>
    </subcellularLocation>
</comment>
<proteinExistence type="inferred from homology"/>
<dbReference type="AlphaFoldDB" id="A0AAV2I104"/>
<evidence type="ECO:0000256" key="1">
    <source>
        <dbReference type="ARBA" id="ARBA00001970"/>
    </source>
</evidence>
<evidence type="ECO:0000256" key="14">
    <source>
        <dbReference type="SAM" id="SignalP"/>
    </source>
</evidence>
<evidence type="ECO:0000256" key="2">
    <source>
        <dbReference type="ARBA" id="ARBA00004141"/>
    </source>
</evidence>
<dbReference type="InterPro" id="IPR042307">
    <property type="entry name" value="Reeler_sf"/>
</dbReference>
<evidence type="ECO:0000259" key="15">
    <source>
        <dbReference type="PROSITE" id="PS50836"/>
    </source>
</evidence>
<evidence type="ECO:0000256" key="9">
    <source>
        <dbReference type="ARBA" id="ARBA00023004"/>
    </source>
</evidence>
<evidence type="ECO:0000313" key="18">
    <source>
        <dbReference type="EMBL" id="CAL1540341.1"/>
    </source>
</evidence>
<dbReference type="InterPro" id="IPR006593">
    <property type="entry name" value="Cyt_b561/ferric_Rdtase_TM"/>
</dbReference>
<evidence type="ECO:0000313" key="19">
    <source>
        <dbReference type="Proteomes" id="UP001497497"/>
    </source>
</evidence>
<feature type="chain" id="PRO_5043696439" description="Ferric-chelate reductase 1" evidence="14">
    <location>
        <begin position="20"/>
        <end position="624"/>
    </location>
</feature>
<dbReference type="SMART" id="SM00665">
    <property type="entry name" value="B561"/>
    <property type="match status" value="1"/>
</dbReference>
<keyword evidence="9" id="KW-0408">Iron</keyword>
<keyword evidence="4" id="KW-0813">Transport</keyword>
<dbReference type="PANTHER" id="PTHR23130:SF171">
    <property type="entry name" value="OS01G0895300 PROTEIN"/>
    <property type="match status" value="1"/>
</dbReference>
<dbReference type="InterPro" id="IPR002861">
    <property type="entry name" value="Reeler_dom"/>
</dbReference>
<evidence type="ECO:0000256" key="11">
    <source>
        <dbReference type="ARBA" id="ARBA00023180"/>
    </source>
</evidence>
<dbReference type="Pfam" id="PF02014">
    <property type="entry name" value="Reeler"/>
    <property type="match status" value="1"/>
</dbReference>
<feature type="transmembrane region" description="Helical" evidence="13">
    <location>
        <begin position="535"/>
        <end position="557"/>
    </location>
</feature>
<feature type="compositionally biased region" description="Low complexity" evidence="12">
    <location>
        <begin position="184"/>
        <end position="205"/>
    </location>
</feature>
<feature type="domain" description="Cytochrome b561" evidence="16">
    <location>
        <begin position="350"/>
        <end position="560"/>
    </location>
</feature>
<dbReference type="PROSITE" id="PS50836">
    <property type="entry name" value="DOMON"/>
    <property type="match status" value="1"/>
</dbReference>
<keyword evidence="5 13" id="KW-0812">Transmembrane</keyword>
<keyword evidence="6 14" id="KW-0732">Signal</keyword>
<name>A0AAV2I104_LYMST</name>
<dbReference type="Proteomes" id="UP001497497">
    <property type="component" value="Unassembled WGS sequence"/>
</dbReference>
<feature type="transmembrane region" description="Helical" evidence="13">
    <location>
        <begin position="390"/>
        <end position="411"/>
    </location>
</feature>
<dbReference type="Pfam" id="PF03351">
    <property type="entry name" value="DOMON"/>
    <property type="match status" value="1"/>
</dbReference>
<accession>A0AAV2I104</accession>
<evidence type="ECO:0000259" key="16">
    <source>
        <dbReference type="PROSITE" id="PS50939"/>
    </source>
</evidence>
<dbReference type="GO" id="GO:0016020">
    <property type="term" value="C:membrane"/>
    <property type="evidence" value="ECO:0007669"/>
    <property type="project" value="UniProtKB-SubCell"/>
</dbReference>
<evidence type="ECO:0000256" key="3">
    <source>
        <dbReference type="ARBA" id="ARBA00009195"/>
    </source>
</evidence>
<comment type="cofactor">
    <cofactor evidence="1">
        <name>heme b</name>
        <dbReference type="ChEBI" id="CHEBI:60344"/>
    </cofactor>
</comment>
<dbReference type="PANTHER" id="PTHR23130">
    <property type="entry name" value="CYTOCHROME B561 AND DOMON DOMAIN-CONTAINING PROTEIN"/>
    <property type="match status" value="1"/>
</dbReference>
<feature type="transmembrane region" description="Helical" evidence="13">
    <location>
        <begin position="469"/>
        <end position="490"/>
    </location>
</feature>
<feature type="signal peptide" evidence="14">
    <location>
        <begin position="1"/>
        <end position="19"/>
    </location>
</feature>
<evidence type="ECO:0008006" key="20">
    <source>
        <dbReference type="Google" id="ProtNLM"/>
    </source>
</evidence>